<organism evidence="10 11">
    <name type="scientific">Pacificimonas flava</name>
    <dbReference type="NCBI Taxonomy" id="1234595"/>
    <lineage>
        <taxon>Bacteria</taxon>
        <taxon>Pseudomonadati</taxon>
        <taxon>Pseudomonadota</taxon>
        <taxon>Alphaproteobacteria</taxon>
        <taxon>Sphingomonadales</taxon>
        <taxon>Sphingosinicellaceae</taxon>
        <taxon>Pacificimonas</taxon>
    </lineage>
</organism>
<dbReference type="NCBIfam" id="TIGR00237">
    <property type="entry name" value="xseA"/>
    <property type="match status" value="1"/>
</dbReference>
<dbReference type="Proteomes" id="UP000198462">
    <property type="component" value="Unassembled WGS sequence"/>
</dbReference>
<dbReference type="CDD" id="cd04489">
    <property type="entry name" value="ExoVII_LU_OBF"/>
    <property type="match status" value="1"/>
</dbReference>
<dbReference type="Pfam" id="PF13742">
    <property type="entry name" value="tRNA_anti_2"/>
    <property type="match status" value="1"/>
</dbReference>
<evidence type="ECO:0000256" key="3">
    <source>
        <dbReference type="ARBA" id="ARBA00022801"/>
    </source>
</evidence>
<dbReference type="InterPro" id="IPR020579">
    <property type="entry name" value="Exonuc_VII_lsu_C"/>
</dbReference>
<evidence type="ECO:0000256" key="5">
    <source>
        <dbReference type="HAMAP-Rule" id="MF_00378"/>
    </source>
</evidence>
<feature type="domain" description="OB-fold nucleic acid binding" evidence="9">
    <location>
        <begin position="17"/>
        <end position="109"/>
    </location>
</feature>
<evidence type="ECO:0000256" key="2">
    <source>
        <dbReference type="ARBA" id="ARBA00022722"/>
    </source>
</evidence>
<protein>
    <recommendedName>
        <fullName evidence="5">Exodeoxyribonuclease 7 large subunit</fullName>
        <ecNumber evidence="5">3.1.11.6</ecNumber>
    </recommendedName>
    <alternativeName>
        <fullName evidence="5">Exodeoxyribonuclease VII large subunit</fullName>
        <shortName evidence="5">Exonuclease VII large subunit</shortName>
    </alternativeName>
</protein>
<dbReference type="GO" id="GO:0008855">
    <property type="term" value="F:exodeoxyribonuclease VII activity"/>
    <property type="evidence" value="ECO:0007669"/>
    <property type="project" value="UniProtKB-UniRule"/>
</dbReference>
<evidence type="ECO:0000259" key="9">
    <source>
        <dbReference type="Pfam" id="PF13742"/>
    </source>
</evidence>
<keyword evidence="2 5" id="KW-0540">Nuclease</keyword>
<dbReference type="HAMAP" id="MF_00378">
    <property type="entry name" value="Exonuc_7_L"/>
    <property type="match status" value="1"/>
</dbReference>
<keyword evidence="1 5" id="KW-0963">Cytoplasm</keyword>
<dbReference type="InterPro" id="IPR025824">
    <property type="entry name" value="OB-fold_nuc-bd_dom"/>
</dbReference>
<feature type="domain" description="Exonuclease VII large subunit C-terminal" evidence="8">
    <location>
        <begin position="133"/>
        <end position="446"/>
    </location>
</feature>
<evidence type="ECO:0000256" key="4">
    <source>
        <dbReference type="ARBA" id="ARBA00022839"/>
    </source>
</evidence>
<comment type="caution">
    <text evidence="10">The sequence shown here is derived from an EMBL/GenBank/DDBJ whole genome shotgun (WGS) entry which is preliminary data.</text>
</comment>
<dbReference type="GO" id="GO:0003676">
    <property type="term" value="F:nucleic acid binding"/>
    <property type="evidence" value="ECO:0007669"/>
    <property type="project" value="InterPro"/>
</dbReference>
<dbReference type="GO" id="GO:0009318">
    <property type="term" value="C:exodeoxyribonuclease VII complex"/>
    <property type="evidence" value="ECO:0007669"/>
    <property type="project" value="UniProtKB-UniRule"/>
</dbReference>
<name>A0A219B671_9SPHN</name>
<evidence type="ECO:0000256" key="6">
    <source>
        <dbReference type="RuleBase" id="RU004355"/>
    </source>
</evidence>
<evidence type="ECO:0000313" key="11">
    <source>
        <dbReference type="Proteomes" id="UP000198462"/>
    </source>
</evidence>
<feature type="region of interest" description="Disordered" evidence="7">
    <location>
        <begin position="449"/>
        <end position="471"/>
    </location>
</feature>
<dbReference type="EMBL" id="NFZT01000001">
    <property type="protein sequence ID" value="OWV33309.1"/>
    <property type="molecule type" value="Genomic_DNA"/>
</dbReference>
<evidence type="ECO:0000259" key="8">
    <source>
        <dbReference type="Pfam" id="PF02601"/>
    </source>
</evidence>
<comment type="subunit">
    <text evidence="5">Heterooligomer composed of large and small subunits.</text>
</comment>
<dbReference type="PANTHER" id="PTHR30008:SF0">
    <property type="entry name" value="EXODEOXYRIBONUCLEASE 7 LARGE SUBUNIT"/>
    <property type="match status" value="1"/>
</dbReference>
<evidence type="ECO:0000256" key="1">
    <source>
        <dbReference type="ARBA" id="ARBA00022490"/>
    </source>
</evidence>
<dbReference type="Pfam" id="PF02601">
    <property type="entry name" value="Exonuc_VII_L"/>
    <property type="match status" value="1"/>
</dbReference>
<evidence type="ECO:0000256" key="7">
    <source>
        <dbReference type="SAM" id="MobiDB-lite"/>
    </source>
</evidence>
<proteinExistence type="inferred from homology"/>
<dbReference type="OrthoDB" id="9802795at2"/>
<dbReference type="RefSeq" id="WP_088712094.1">
    <property type="nucleotide sequence ID" value="NZ_NFZT01000001.1"/>
</dbReference>
<keyword evidence="4 5" id="KW-0269">Exonuclease</keyword>
<comment type="function">
    <text evidence="5">Bidirectionally degrades single-stranded DNA into large acid-insoluble oligonucleotides, which are then degraded further into small acid-soluble oligonucleotides.</text>
</comment>
<comment type="subcellular location">
    <subcellularLocation>
        <location evidence="5 6">Cytoplasm</location>
    </subcellularLocation>
</comment>
<reference evidence="11" key="1">
    <citation type="submission" date="2017-05" db="EMBL/GenBank/DDBJ databases">
        <authorList>
            <person name="Lin X."/>
        </authorList>
    </citation>
    <scope>NUCLEOTIDE SEQUENCE [LARGE SCALE GENOMIC DNA]</scope>
    <source>
        <strain evidence="11">JLT2012</strain>
    </source>
</reference>
<comment type="catalytic activity">
    <reaction evidence="5 6">
        <text>Exonucleolytic cleavage in either 5'- to 3'- or 3'- to 5'-direction to yield nucleoside 5'-phosphates.</text>
        <dbReference type="EC" id="3.1.11.6"/>
    </reaction>
</comment>
<comment type="similarity">
    <text evidence="5 6">Belongs to the XseA family.</text>
</comment>
<dbReference type="EC" id="3.1.11.6" evidence="5"/>
<dbReference type="InterPro" id="IPR003753">
    <property type="entry name" value="Exonuc_VII_L"/>
</dbReference>
<accession>A0A219B671</accession>
<keyword evidence="3 5" id="KW-0378">Hydrolase</keyword>
<dbReference type="GO" id="GO:0006308">
    <property type="term" value="P:DNA catabolic process"/>
    <property type="evidence" value="ECO:0007669"/>
    <property type="project" value="UniProtKB-UniRule"/>
</dbReference>
<gene>
    <name evidence="5" type="primary">xseA</name>
    <name evidence="10" type="ORF">B5C34_07460</name>
</gene>
<evidence type="ECO:0000313" key="10">
    <source>
        <dbReference type="EMBL" id="OWV33309.1"/>
    </source>
</evidence>
<keyword evidence="11" id="KW-1185">Reference proteome</keyword>
<dbReference type="PANTHER" id="PTHR30008">
    <property type="entry name" value="EXODEOXYRIBONUCLEASE 7 LARGE SUBUNIT"/>
    <property type="match status" value="1"/>
</dbReference>
<sequence>MASDAPPAEGPSNAYEFTVGELSTELKRAVEDRFGHVRLRGEISGWKVPASGHAYFTLKDENACIDAVMWRSGRASLDFDPEDGLDVIAEGRVTTYPGRSKYQIVVNRMKVAGAGALMALLEKRRAALAAEGLFASERKRRLPFIPQRIGIVTSPTGAVIRDMMHRLSERFPRDVLLWPVRVQGEGAAAEIAAGIAGFNALAETQRPDLIIVARGGGSIEDLWAFNEEVVVRAVSASAIPTISAVGHETDTTLCDFAADHRAPTPSAAAERAVPVRAELGAWLADQAARLEGGVLAGLARRTERGQMLAARLGDPGQFVEMRQQRLDDLAARLPAPREIFALRAERLSMLSERLRSSGMTAVKAASADYRRLGGRLSPHLLDTAERRAVRRLEDLVRLFASLDPKAPLSRGFALVRDASGDVVPSAAAAGKAQGLKLSFSDGDVDVVRGSAKGRKKAPAKPLPSGGQRQLF</sequence>
<dbReference type="GO" id="GO:0005737">
    <property type="term" value="C:cytoplasm"/>
    <property type="evidence" value="ECO:0007669"/>
    <property type="project" value="UniProtKB-SubCell"/>
</dbReference>
<dbReference type="AlphaFoldDB" id="A0A219B671"/>